<dbReference type="GO" id="GO:0005524">
    <property type="term" value="F:ATP binding"/>
    <property type="evidence" value="ECO:0007669"/>
    <property type="project" value="UniProtKB-KW"/>
</dbReference>
<dbReference type="SUPFAM" id="SSF52540">
    <property type="entry name" value="P-loop containing nucleoside triphosphate hydrolases"/>
    <property type="match status" value="2"/>
</dbReference>
<evidence type="ECO:0000256" key="8">
    <source>
        <dbReference type="ARBA" id="ARBA00023136"/>
    </source>
</evidence>
<dbReference type="GO" id="GO:0016887">
    <property type="term" value="F:ATP hydrolysis activity"/>
    <property type="evidence" value="ECO:0007669"/>
    <property type="project" value="InterPro"/>
</dbReference>
<dbReference type="OrthoDB" id="6500128at2759"/>
<dbReference type="PROSITE" id="PS00211">
    <property type="entry name" value="ABC_TRANSPORTER_1"/>
    <property type="match status" value="2"/>
</dbReference>
<dbReference type="InterPro" id="IPR017871">
    <property type="entry name" value="ABC_transporter-like_CS"/>
</dbReference>
<dbReference type="EnsemblPlants" id="Pp3c1_31680V3.1">
    <property type="protein sequence ID" value="Pp3c1_31680V3.1"/>
    <property type="gene ID" value="Pp3c1_31680"/>
</dbReference>
<dbReference type="FunFam" id="3.40.50.300:FF:000205">
    <property type="entry name" value="ABC transporter B family member 4"/>
    <property type="match status" value="2"/>
</dbReference>
<evidence type="ECO:0000259" key="11">
    <source>
        <dbReference type="PROSITE" id="PS50893"/>
    </source>
</evidence>
<evidence type="ECO:0000256" key="9">
    <source>
        <dbReference type="ARBA" id="ARBA00023180"/>
    </source>
</evidence>
<reference evidence="13 15" key="1">
    <citation type="journal article" date="2008" name="Science">
        <title>The Physcomitrella genome reveals evolutionary insights into the conquest of land by plants.</title>
        <authorList>
            <person name="Rensing S."/>
            <person name="Lang D."/>
            <person name="Zimmer A."/>
            <person name="Terry A."/>
            <person name="Salamov A."/>
            <person name="Shapiro H."/>
            <person name="Nishiyama T."/>
            <person name="Perroud P.-F."/>
            <person name="Lindquist E."/>
            <person name="Kamisugi Y."/>
            <person name="Tanahashi T."/>
            <person name="Sakakibara K."/>
            <person name="Fujita T."/>
            <person name="Oishi K."/>
            <person name="Shin-I T."/>
            <person name="Kuroki Y."/>
            <person name="Toyoda A."/>
            <person name="Suzuki Y."/>
            <person name="Hashimoto A."/>
            <person name="Yamaguchi K."/>
            <person name="Sugano A."/>
            <person name="Kohara Y."/>
            <person name="Fujiyama A."/>
            <person name="Anterola A."/>
            <person name="Aoki S."/>
            <person name="Ashton N."/>
            <person name="Barbazuk W.B."/>
            <person name="Barker E."/>
            <person name="Bennetzen J."/>
            <person name="Bezanilla M."/>
            <person name="Blankenship R."/>
            <person name="Cho S.H."/>
            <person name="Dutcher S."/>
            <person name="Estelle M."/>
            <person name="Fawcett J.A."/>
            <person name="Gundlach H."/>
            <person name="Hanada K."/>
            <person name="Heyl A."/>
            <person name="Hicks K.A."/>
            <person name="Hugh J."/>
            <person name="Lohr M."/>
            <person name="Mayer K."/>
            <person name="Melkozernov A."/>
            <person name="Murata T."/>
            <person name="Nelson D."/>
            <person name="Pils B."/>
            <person name="Prigge M."/>
            <person name="Reiss B."/>
            <person name="Renner T."/>
            <person name="Rombauts S."/>
            <person name="Rushton P."/>
            <person name="Sanderfoot A."/>
            <person name="Schween G."/>
            <person name="Shiu S.-H."/>
            <person name="Stueber K."/>
            <person name="Theodoulou F.L."/>
            <person name="Tu H."/>
            <person name="Van de Peer Y."/>
            <person name="Verrier P.J."/>
            <person name="Waters E."/>
            <person name="Wood A."/>
            <person name="Yang L."/>
            <person name="Cove D."/>
            <person name="Cuming A."/>
            <person name="Hasebe M."/>
            <person name="Lucas S."/>
            <person name="Mishler D.B."/>
            <person name="Reski R."/>
            <person name="Grigoriev I."/>
            <person name="Quatrano R.S."/>
            <person name="Boore J.L."/>
        </authorList>
    </citation>
    <scope>NUCLEOTIDE SEQUENCE [LARGE SCALE GENOMIC DNA]</scope>
    <source>
        <strain evidence="14 15">cv. Gransden 2004</strain>
    </source>
</reference>
<dbReference type="PANTHER" id="PTHR45136">
    <property type="entry name" value="ABC TRANSPORTER DOMAIN-CONTAINING PROTEIN"/>
    <property type="match status" value="1"/>
</dbReference>
<sequence length="1291" mass="139719">MEGGKVRHNPLYAPQEGLEFGGNATNNVAVSADPPASKVVNDMEGEEKSSGYVLAFWRLFQCADGIDILLMIFGTLGAMVNGLTLPAMLIIQGRLINTFGNLQDSPELIYDSIKKFSLYFVYTAVVGWVSAYLEVSCWMCTGERQSGRIRAKYLRAILRQEVAYFERTQSSTAEVVNNVSADTLLVQGAMSEKVGNFIQNITHFAGSYVVAYVQVWRVALAATPFVPLLLIPGAFYNRAVTSLAGRMQAAYNKAGAVAEESISSVRTVYSFVGETKVVSSYSNSLDETVKLGIKQGLAKGFAMGSVGINFAIWAFVGWYGSEQVLAGRADGGNILTTGIAIISGGLALGNAMPNFKSFAEGCSAASRIFALIRRVPPIDADDTTRETLDKVTGDLELRNVDFSYPSRRDVPIFQNFSLQIPAGKTVALVGQSGSGKSTVLALLERFYDPLAGEVLIDDVNIKGLQLKWLRRQIGLVSQEPALFATSIKENILYGKDGASEEEIVEAAKSANAFNFITQLPRGFDTQVGERGVQMSGGQKQRIAIARALLKNPPVMLLDEATSALDAESEKVVQAALERAAEGRTTVVVAHRLSTIRNADLIAVIQYGKVIEMGTHNELLAKGEQGAFAALVQLQQAHQEAEAEADDETVIADSKVVLARSHSSSLQKRSISSGRKSFDEVRLSHSKSRDGISSNLVLGGDKSKVKPQMPSFRRLLALNRPEWRQALLGLTGAIAFGFVQPFYAYCLGGMMAVFYTPDRNKLRHDVKVYAGVFCGLAVAAFVVNTLQHYNFATMGEYLTKRVRVRMLTNILRFEVGWYDRDENASGAVCSRLASDSNMVRALVGDRISLIVQTASAILVSFGIGLSLSWKLALVVMSIQPTIILSLYVKKILLTGFAKQTAKAQHEGAQVASEAVSQHRTVTAFSSQDKVLALFESKLVGPKKEAFKRAQVAGLGLGAANFFLYASWGLDYWYGGKLAGAGEVSFSEVLKTFFVLVSTGRVLAEAGALAPDLAKGSQAIASVFNILDRDTEINADNKTAEKVDKVEGHIEMKNIHFSYPARPDVIIFKNFNLSVRAGQTVAMVGQSGSGKSTIIGLIERFYDPIKGKVLIDGRDIKTLHLKSLRRHIGLVSQEPTLFAGTLRENIAYARPDATEAEIIEAAVAANAHNFISALPKGYDTFGGERGLQLSGGQKQRIAIARAILKNPAILLLDEATSALDAESERVVQDALDRMMVGRTTVVVAHRLSTIASADTIAVMQDGIILEQGSHEQLMSKGEGSAYFSLVKLQVGLK</sequence>
<evidence type="ECO:0000259" key="12">
    <source>
        <dbReference type="PROSITE" id="PS50929"/>
    </source>
</evidence>
<dbReference type="Gene3D" id="1.20.1560.10">
    <property type="entry name" value="ABC transporter type 1, transmembrane domain"/>
    <property type="match status" value="1"/>
</dbReference>
<proteinExistence type="inferred from homology"/>
<dbReference type="Proteomes" id="UP000006727">
    <property type="component" value="Chromosome 1"/>
</dbReference>
<evidence type="ECO:0000256" key="6">
    <source>
        <dbReference type="ARBA" id="ARBA00022840"/>
    </source>
</evidence>
<feature type="transmembrane region" description="Helical" evidence="10">
    <location>
        <begin position="300"/>
        <end position="319"/>
    </location>
</feature>
<evidence type="ECO:0000313" key="14">
    <source>
        <dbReference type="EnsemblPlants" id="Pp3c1_31680V3.1"/>
    </source>
</evidence>
<dbReference type="Pfam" id="PF00005">
    <property type="entry name" value="ABC_tran"/>
    <property type="match status" value="2"/>
</dbReference>
<keyword evidence="15" id="KW-1185">Reference proteome</keyword>
<dbReference type="PROSITE" id="PS50929">
    <property type="entry name" value="ABC_TM1F"/>
    <property type="match status" value="2"/>
</dbReference>
<dbReference type="PANTHER" id="PTHR45136:SF2">
    <property type="entry name" value="ABC TRANSPORTER DOMAIN-CONTAINING PROTEIN"/>
    <property type="match status" value="1"/>
</dbReference>
<dbReference type="CDD" id="cd18578">
    <property type="entry name" value="ABC_6TM_Pgp_ABCB1_D2_like"/>
    <property type="match status" value="1"/>
</dbReference>
<evidence type="ECO:0000256" key="5">
    <source>
        <dbReference type="ARBA" id="ARBA00022741"/>
    </source>
</evidence>
<feature type="transmembrane region" description="Helical" evidence="10">
    <location>
        <begin position="846"/>
        <end position="864"/>
    </location>
</feature>
<dbReference type="CDD" id="cd18577">
    <property type="entry name" value="ABC_6TM_Pgp_ABCB1_D1_like"/>
    <property type="match status" value="1"/>
</dbReference>
<evidence type="ECO:0000256" key="7">
    <source>
        <dbReference type="ARBA" id="ARBA00022989"/>
    </source>
</evidence>
<feature type="transmembrane region" description="Helical" evidence="10">
    <location>
        <begin position="116"/>
        <end position="140"/>
    </location>
</feature>
<dbReference type="PaxDb" id="3218-PP1S397_2V6.1"/>
<dbReference type="GeneID" id="112282212"/>
<keyword evidence="2" id="KW-0813">Transport</keyword>
<keyword evidence="8 10" id="KW-0472">Membrane</keyword>
<dbReference type="GO" id="GO:0016020">
    <property type="term" value="C:membrane"/>
    <property type="evidence" value="ECO:0000318"/>
    <property type="project" value="GO_Central"/>
</dbReference>
<dbReference type="CDD" id="cd03249">
    <property type="entry name" value="ABC_MTABC3_MDL1_MDL2"/>
    <property type="match status" value="2"/>
</dbReference>
<keyword evidence="3 10" id="KW-0812">Transmembrane</keyword>
<evidence type="ECO:0000256" key="1">
    <source>
        <dbReference type="ARBA" id="ARBA00007577"/>
    </source>
</evidence>
<dbReference type="EnsemblPlants" id="Pp3c1_31680V3.2">
    <property type="protein sequence ID" value="Pp3c1_31680V3.2"/>
    <property type="gene ID" value="Pp3c1_31680"/>
</dbReference>
<dbReference type="GO" id="GO:0140359">
    <property type="term" value="F:ABC-type transporter activity"/>
    <property type="evidence" value="ECO:0007669"/>
    <property type="project" value="InterPro"/>
</dbReference>
<dbReference type="InterPro" id="IPR036640">
    <property type="entry name" value="ABC1_TM_sf"/>
</dbReference>
<dbReference type="Gramene" id="Pp3c1_31680V3.2">
    <property type="protein sequence ID" value="Pp3c1_31680V3.2"/>
    <property type="gene ID" value="Pp3c1_31680"/>
</dbReference>
<evidence type="ECO:0000256" key="4">
    <source>
        <dbReference type="ARBA" id="ARBA00022737"/>
    </source>
</evidence>
<evidence type="ECO:0000313" key="15">
    <source>
        <dbReference type="Proteomes" id="UP000006727"/>
    </source>
</evidence>
<dbReference type="InterPro" id="IPR011527">
    <property type="entry name" value="ABC1_TM_dom"/>
</dbReference>
<protein>
    <submittedName>
        <fullName evidence="13 14">Uncharacterized protein</fullName>
    </submittedName>
</protein>
<reference evidence="14" key="3">
    <citation type="submission" date="2020-12" db="UniProtKB">
        <authorList>
            <consortium name="EnsemblPlants"/>
        </authorList>
    </citation>
    <scope>IDENTIFICATION</scope>
</reference>
<keyword evidence="4" id="KW-0677">Repeat</keyword>
<dbReference type="Pfam" id="PF00664">
    <property type="entry name" value="ABC_membrane"/>
    <property type="match status" value="2"/>
</dbReference>
<feature type="domain" description="ABC transmembrane type-1" evidence="12">
    <location>
        <begin position="72"/>
        <end position="360"/>
    </location>
</feature>
<name>A0A2K1LAH6_PHYPA</name>
<feature type="transmembrane region" description="Helical" evidence="10">
    <location>
        <begin position="68"/>
        <end position="96"/>
    </location>
</feature>
<dbReference type="InterPro" id="IPR003439">
    <property type="entry name" value="ABC_transporter-like_ATP-bd"/>
</dbReference>
<keyword evidence="9" id="KW-0325">Glycoprotein</keyword>
<dbReference type="InterPro" id="IPR027417">
    <property type="entry name" value="P-loop_NTPase"/>
</dbReference>
<feature type="domain" description="ABC transporter" evidence="11">
    <location>
        <begin position="395"/>
        <end position="631"/>
    </location>
</feature>
<gene>
    <name evidence="14" type="primary">LOC112282212</name>
    <name evidence="13" type="ORF">PHYPA_001448</name>
</gene>
<dbReference type="RefSeq" id="XP_024375350.1">
    <property type="nucleotide sequence ID" value="XM_024519582.2"/>
</dbReference>
<feature type="transmembrane region" description="Helical" evidence="10">
    <location>
        <begin position="726"/>
        <end position="755"/>
    </location>
</feature>
<feature type="domain" description="ABC transporter" evidence="11">
    <location>
        <begin position="1048"/>
        <end position="1284"/>
    </location>
</feature>
<keyword evidence="6" id="KW-0067">ATP-binding</keyword>
<organism evidence="13">
    <name type="scientific">Physcomitrium patens</name>
    <name type="common">Spreading-leaved earth moss</name>
    <name type="synonym">Physcomitrella patens</name>
    <dbReference type="NCBI Taxonomy" id="3218"/>
    <lineage>
        <taxon>Eukaryota</taxon>
        <taxon>Viridiplantae</taxon>
        <taxon>Streptophyta</taxon>
        <taxon>Embryophyta</taxon>
        <taxon>Bryophyta</taxon>
        <taxon>Bryophytina</taxon>
        <taxon>Bryopsida</taxon>
        <taxon>Funariidae</taxon>
        <taxon>Funariales</taxon>
        <taxon>Funariaceae</taxon>
        <taxon>Physcomitrium</taxon>
    </lineage>
</organism>
<keyword evidence="5" id="KW-0547">Nucleotide-binding</keyword>
<dbReference type="SUPFAM" id="SSF90123">
    <property type="entry name" value="ABC transporter transmembrane region"/>
    <property type="match status" value="2"/>
</dbReference>
<evidence type="ECO:0000256" key="3">
    <source>
        <dbReference type="ARBA" id="ARBA00022692"/>
    </source>
</evidence>
<feature type="domain" description="ABC transmembrane type-1" evidence="12">
    <location>
        <begin position="726"/>
        <end position="1013"/>
    </location>
</feature>
<evidence type="ECO:0000256" key="10">
    <source>
        <dbReference type="SAM" id="Phobius"/>
    </source>
</evidence>
<dbReference type="Gene3D" id="3.40.50.300">
    <property type="entry name" value="P-loop containing nucleotide triphosphate hydrolases"/>
    <property type="match status" value="2"/>
</dbReference>
<accession>A0A2K1LAH6</accession>
<comment type="similarity">
    <text evidence="1">Belongs to the ABC transporter superfamily. ABCB family. Multidrug resistance exporter (TC 3.A.1.201) subfamily.</text>
</comment>
<dbReference type="PROSITE" id="PS50893">
    <property type="entry name" value="ABC_TRANSPORTER_2"/>
    <property type="match status" value="2"/>
</dbReference>
<feature type="transmembrane region" description="Helical" evidence="10">
    <location>
        <begin position="767"/>
        <end position="785"/>
    </location>
</feature>
<feature type="transmembrane region" description="Helical" evidence="10">
    <location>
        <begin position="331"/>
        <end position="349"/>
    </location>
</feature>
<evidence type="ECO:0000256" key="2">
    <source>
        <dbReference type="ARBA" id="ARBA00022448"/>
    </source>
</evidence>
<dbReference type="SMART" id="SM00382">
    <property type="entry name" value="AAA"/>
    <property type="match status" value="2"/>
</dbReference>
<dbReference type="Gramene" id="Pp3c1_31680V3.1">
    <property type="protein sequence ID" value="Pp3c1_31680V3.1"/>
    <property type="gene ID" value="Pp3c1_31680"/>
</dbReference>
<keyword evidence="7 10" id="KW-1133">Transmembrane helix</keyword>
<dbReference type="GO" id="GO:0042626">
    <property type="term" value="F:ATPase-coupled transmembrane transporter activity"/>
    <property type="evidence" value="ECO:0000318"/>
    <property type="project" value="GO_Central"/>
</dbReference>
<dbReference type="InterPro" id="IPR003593">
    <property type="entry name" value="AAA+_ATPase"/>
</dbReference>
<dbReference type="GO" id="GO:0055085">
    <property type="term" value="P:transmembrane transport"/>
    <property type="evidence" value="ECO:0000318"/>
    <property type="project" value="GO_Central"/>
</dbReference>
<reference evidence="13 15" key="2">
    <citation type="journal article" date="2018" name="Plant J.">
        <title>The Physcomitrella patens chromosome-scale assembly reveals moss genome structure and evolution.</title>
        <authorList>
            <person name="Lang D."/>
            <person name="Ullrich K.K."/>
            <person name="Murat F."/>
            <person name="Fuchs J."/>
            <person name="Jenkins J."/>
            <person name="Haas F.B."/>
            <person name="Piednoel M."/>
            <person name="Gundlach H."/>
            <person name="Van Bel M."/>
            <person name="Meyberg R."/>
            <person name="Vives C."/>
            <person name="Morata J."/>
            <person name="Symeonidi A."/>
            <person name="Hiss M."/>
            <person name="Muchero W."/>
            <person name="Kamisugi Y."/>
            <person name="Saleh O."/>
            <person name="Blanc G."/>
            <person name="Decker E.L."/>
            <person name="van Gessel N."/>
            <person name="Grimwood J."/>
            <person name="Hayes R.D."/>
            <person name="Graham S.W."/>
            <person name="Gunter L.E."/>
            <person name="McDaniel S.F."/>
            <person name="Hoernstein S.N.W."/>
            <person name="Larsson A."/>
            <person name="Li F.W."/>
            <person name="Perroud P.F."/>
            <person name="Phillips J."/>
            <person name="Ranjan P."/>
            <person name="Rokshar D.S."/>
            <person name="Rothfels C.J."/>
            <person name="Schneider L."/>
            <person name="Shu S."/>
            <person name="Stevenson D.W."/>
            <person name="Thummler F."/>
            <person name="Tillich M."/>
            <person name="Villarreal Aguilar J.C."/>
            <person name="Widiez T."/>
            <person name="Wong G.K."/>
            <person name="Wymore A."/>
            <person name="Zhang Y."/>
            <person name="Zimmer A.D."/>
            <person name="Quatrano R.S."/>
            <person name="Mayer K.F.X."/>
            <person name="Goodstein D."/>
            <person name="Casacuberta J.M."/>
            <person name="Vandepoele K."/>
            <person name="Reski R."/>
            <person name="Cuming A.C."/>
            <person name="Tuskan G.A."/>
            <person name="Maumus F."/>
            <person name="Salse J."/>
            <person name="Schmutz J."/>
            <person name="Rensing S.A."/>
        </authorList>
    </citation>
    <scope>NUCLEOTIDE SEQUENCE [LARGE SCALE GENOMIC DNA]</scope>
    <source>
        <strain evidence="14 15">cv. Gransden 2004</strain>
    </source>
</reference>
<dbReference type="EMBL" id="ABEU02000001">
    <property type="protein sequence ID" value="PNR63023.1"/>
    <property type="molecule type" value="Genomic_DNA"/>
</dbReference>
<evidence type="ECO:0000313" key="13">
    <source>
        <dbReference type="EMBL" id="PNR63023.1"/>
    </source>
</evidence>